<dbReference type="EMBL" id="QNUL01000007">
    <property type="protein sequence ID" value="REA61579.1"/>
    <property type="molecule type" value="Genomic_DNA"/>
</dbReference>
<evidence type="ECO:0008006" key="4">
    <source>
        <dbReference type="Google" id="ProtNLM"/>
    </source>
</evidence>
<feature type="chain" id="PRO_5017809844" description="Outer membrane protein beta-barrel domain-containing protein" evidence="1">
    <location>
        <begin position="21"/>
        <end position="271"/>
    </location>
</feature>
<evidence type="ECO:0000313" key="2">
    <source>
        <dbReference type="EMBL" id="REA61579.1"/>
    </source>
</evidence>
<evidence type="ECO:0000256" key="1">
    <source>
        <dbReference type="SAM" id="SignalP"/>
    </source>
</evidence>
<feature type="signal peptide" evidence="1">
    <location>
        <begin position="1"/>
        <end position="20"/>
    </location>
</feature>
<reference evidence="2 3" key="1">
    <citation type="submission" date="2018-07" db="EMBL/GenBank/DDBJ databases">
        <title>Dyadobacter roseus sp. nov., isolated from rose rhizosphere soil.</title>
        <authorList>
            <person name="Chen L."/>
        </authorList>
    </citation>
    <scope>NUCLEOTIDE SEQUENCE [LARGE SCALE GENOMIC DNA]</scope>
    <source>
        <strain evidence="2 3">RS19</strain>
    </source>
</reference>
<accession>A0A3D8YBS4</accession>
<dbReference type="OrthoDB" id="937962at2"/>
<keyword evidence="1" id="KW-0732">Signal</keyword>
<proteinExistence type="predicted"/>
<dbReference type="Proteomes" id="UP000256373">
    <property type="component" value="Unassembled WGS sequence"/>
</dbReference>
<protein>
    <recommendedName>
        <fullName evidence="4">Outer membrane protein beta-barrel domain-containing protein</fullName>
    </recommendedName>
</protein>
<comment type="caution">
    <text evidence="2">The sequence shown here is derived from an EMBL/GenBank/DDBJ whole genome shotgun (WGS) entry which is preliminary data.</text>
</comment>
<sequence>MKKQFLCLVISSVFFSYSHAQDVIVRKNGSTVEGKVTEVGIDKITYKLGKDIQGPNFLIRKSEVKQIEFENGETVSMNPNQPKVKRTPTNNMDEAFGRNMLNFSPMKVLDSGPGIGINYERLLGKRQMFGLTLPVSMQFPDDFAFVSNAGSPNNSLIYFSPGLKVYPFGQKRVTYAVGPNLFTALGKVRDYRSTYDPVRGTYIGEESTRSNFRFGVLVNNYVNFQITQQFQIGLNAALGSRYIDRDKVNNGYYYNSVNVTGEFNFNLGFRF</sequence>
<name>A0A3D8YBS4_9BACT</name>
<dbReference type="RefSeq" id="WP_115831034.1">
    <property type="nucleotide sequence ID" value="NZ_QNUL01000007.1"/>
</dbReference>
<dbReference type="AlphaFoldDB" id="A0A3D8YBS4"/>
<keyword evidence="3" id="KW-1185">Reference proteome</keyword>
<gene>
    <name evidence="2" type="ORF">DSL64_11475</name>
</gene>
<evidence type="ECO:0000313" key="3">
    <source>
        <dbReference type="Proteomes" id="UP000256373"/>
    </source>
</evidence>
<organism evidence="2 3">
    <name type="scientific">Dyadobacter luteus</name>
    <dbReference type="NCBI Taxonomy" id="2259619"/>
    <lineage>
        <taxon>Bacteria</taxon>
        <taxon>Pseudomonadati</taxon>
        <taxon>Bacteroidota</taxon>
        <taxon>Cytophagia</taxon>
        <taxon>Cytophagales</taxon>
        <taxon>Spirosomataceae</taxon>
        <taxon>Dyadobacter</taxon>
    </lineage>
</organism>